<dbReference type="InterPro" id="IPR041677">
    <property type="entry name" value="DNA2/NAM7_AAA_11"/>
</dbReference>
<evidence type="ECO:0000259" key="22">
    <source>
        <dbReference type="Pfam" id="PF01930"/>
    </source>
</evidence>
<dbReference type="Pfam" id="PF13087">
    <property type="entry name" value="AAA_12"/>
    <property type="match status" value="1"/>
</dbReference>
<feature type="compositionally biased region" description="Basic and acidic residues" evidence="21">
    <location>
        <begin position="509"/>
        <end position="518"/>
    </location>
</feature>
<dbReference type="InterPro" id="IPR041679">
    <property type="entry name" value="DNA2/NAM7-like_C"/>
</dbReference>
<dbReference type="GO" id="GO:0006281">
    <property type="term" value="P:DNA repair"/>
    <property type="evidence" value="ECO:0007669"/>
    <property type="project" value="UniProtKB-KW"/>
</dbReference>
<keyword evidence="15 20" id="KW-0238">DNA-binding</keyword>
<evidence type="ECO:0000256" key="17">
    <source>
        <dbReference type="ARBA" id="ARBA00023242"/>
    </source>
</evidence>
<evidence type="ECO:0000256" key="12">
    <source>
        <dbReference type="ARBA" id="ARBA00022840"/>
    </source>
</evidence>
<feature type="domain" description="DUF83" evidence="22">
    <location>
        <begin position="848"/>
        <end position="945"/>
    </location>
</feature>
<evidence type="ECO:0000259" key="24">
    <source>
        <dbReference type="Pfam" id="PF13086"/>
    </source>
</evidence>
<keyword evidence="3 20" id="KW-0004">4Fe-4S</keyword>
<dbReference type="GO" id="GO:0051539">
    <property type="term" value="F:4 iron, 4 sulfur cluster binding"/>
    <property type="evidence" value="ECO:0007669"/>
    <property type="project" value="UniProtKB-UniRule"/>
</dbReference>
<evidence type="ECO:0000313" key="26">
    <source>
        <dbReference type="EMBL" id="KAK6495309.1"/>
    </source>
</evidence>
<evidence type="ECO:0000256" key="7">
    <source>
        <dbReference type="ARBA" id="ARBA00022741"/>
    </source>
</evidence>
<dbReference type="PANTHER" id="PTHR10887">
    <property type="entry name" value="DNA2/NAM7 HELICASE FAMILY"/>
    <property type="match status" value="1"/>
</dbReference>
<reference evidence="26 27" key="1">
    <citation type="submission" date="2023-08" db="EMBL/GenBank/DDBJ databases">
        <authorList>
            <person name="Palmer J.M."/>
        </authorList>
    </citation>
    <scope>NUCLEOTIDE SEQUENCE [LARGE SCALE GENOMIC DNA]</scope>
    <source>
        <strain evidence="26 27">TWF481</strain>
    </source>
</reference>
<feature type="domain" description="DNA replication factor Dna2 N-terminal" evidence="23">
    <location>
        <begin position="634"/>
        <end position="836"/>
    </location>
</feature>
<keyword evidence="13 20" id="KW-0408">Iron</keyword>
<dbReference type="Gene3D" id="3.90.320.10">
    <property type="match status" value="1"/>
</dbReference>
<evidence type="ECO:0000259" key="23">
    <source>
        <dbReference type="Pfam" id="PF08696"/>
    </source>
</evidence>
<feature type="region of interest" description="Disordered" evidence="21">
    <location>
        <begin position="420"/>
        <end position="584"/>
    </location>
</feature>
<proteinExistence type="inferred from homology"/>
<feature type="compositionally biased region" description="Polar residues" evidence="21">
    <location>
        <begin position="1"/>
        <end position="18"/>
    </location>
</feature>
<dbReference type="CDD" id="cd18041">
    <property type="entry name" value="DEXXQc_DNA2"/>
    <property type="match status" value="1"/>
</dbReference>
<dbReference type="InterPro" id="IPR022765">
    <property type="entry name" value="Dna2/Cas4_DUF83"/>
</dbReference>
<dbReference type="GO" id="GO:0017108">
    <property type="term" value="F:5'-flap endonuclease activity"/>
    <property type="evidence" value="ECO:0007669"/>
    <property type="project" value="UniProtKB-UniRule"/>
</dbReference>
<dbReference type="GO" id="GO:0071932">
    <property type="term" value="P:replication fork reversal"/>
    <property type="evidence" value="ECO:0007669"/>
    <property type="project" value="TreeGrafter"/>
</dbReference>
<dbReference type="InterPro" id="IPR047187">
    <property type="entry name" value="SF1_C_Upf1"/>
</dbReference>
<evidence type="ECO:0000256" key="13">
    <source>
        <dbReference type="ARBA" id="ARBA00023004"/>
    </source>
</evidence>
<evidence type="ECO:0000256" key="18">
    <source>
        <dbReference type="ARBA" id="ARBA00023268"/>
    </source>
</evidence>
<feature type="compositionally biased region" description="Low complexity" evidence="21">
    <location>
        <begin position="75"/>
        <end position="89"/>
    </location>
</feature>
<dbReference type="Pfam" id="PF08696">
    <property type="entry name" value="Dna2"/>
    <property type="match status" value="1"/>
</dbReference>
<dbReference type="GO" id="GO:0005694">
    <property type="term" value="C:chromosome"/>
    <property type="evidence" value="ECO:0007669"/>
    <property type="project" value="UniProtKB-SubCell"/>
</dbReference>
<evidence type="ECO:0000313" key="27">
    <source>
        <dbReference type="Proteomes" id="UP001370758"/>
    </source>
</evidence>
<dbReference type="GO" id="GO:0017116">
    <property type="term" value="F:single-stranded DNA helicase activity"/>
    <property type="evidence" value="ECO:0007669"/>
    <property type="project" value="UniProtKB-UniRule"/>
</dbReference>
<dbReference type="Pfam" id="PF13086">
    <property type="entry name" value="AAA_11"/>
    <property type="match status" value="2"/>
</dbReference>
<evidence type="ECO:0000256" key="19">
    <source>
        <dbReference type="ARBA" id="ARBA00047995"/>
    </source>
</evidence>
<dbReference type="PANTHER" id="PTHR10887:SF433">
    <property type="entry name" value="DNA REPLICATION ATP-DEPENDENT HELICASE_NUCLEASE DNA2"/>
    <property type="match status" value="1"/>
</dbReference>
<keyword evidence="5 20" id="KW-0540">Nuclease</keyword>
<dbReference type="Proteomes" id="UP001370758">
    <property type="component" value="Unassembled WGS sequence"/>
</dbReference>
<dbReference type="InterPro" id="IPR045055">
    <property type="entry name" value="DNA2/NAM7-like"/>
</dbReference>
<feature type="compositionally biased region" description="Pro residues" evidence="21">
    <location>
        <begin position="134"/>
        <end position="143"/>
    </location>
</feature>
<dbReference type="InterPro" id="IPR011604">
    <property type="entry name" value="PDDEXK-like_dom_sf"/>
</dbReference>
<feature type="compositionally biased region" description="Basic and acidic residues" evidence="21">
    <location>
        <begin position="426"/>
        <end position="437"/>
    </location>
</feature>
<dbReference type="EC" id="3.6.4.12" evidence="20"/>
<evidence type="ECO:0000256" key="9">
    <source>
        <dbReference type="ARBA" id="ARBA00022763"/>
    </source>
</evidence>
<dbReference type="CDD" id="cd22318">
    <property type="entry name" value="DNA2_N-like"/>
    <property type="match status" value="1"/>
</dbReference>
<keyword evidence="9 20" id="KW-0227">DNA damage</keyword>
<dbReference type="SUPFAM" id="SSF52540">
    <property type="entry name" value="P-loop containing nucleoside triphosphate hydrolases"/>
    <property type="match status" value="1"/>
</dbReference>
<dbReference type="GO" id="GO:0003677">
    <property type="term" value="F:DNA binding"/>
    <property type="evidence" value="ECO:0007669"/>
    <property type="project" value="UniProtKB-UniRule"/>
</dbReference>
<dbReference type="GO" id="GO:0005737">
    <property type="term" value="C:cytoplasm"/>
    <property type="evidence" value="ECO:0007669"/>
    <property type="project" value="TreeGrafter"/>
</dbReference>
<feature type="domain" description="DNA2/NAM7 helicase helicase" evidence="24">
    <location>
        <begin position="1201"/>
        <end position="1289"/>
    </location>
</feature>
<dbReference type="FunFam" id="3.40.50.300:FF:001170">
    <property type="entry name" value="DNA replication helicase Dna2"/>
    <property type="match status" value="1"/>
</dbReference>
<evidence type="ECO:0000256" key="16">
    <source>
        <dbReference type="ARBA" id="ARBA00023204"/>
    </source>
</evidence>
<comment type="cofactor">
    <cofactor evidence="1">
        <name>[4Fe-4S] cluster</name>
        <dbReference type="ChEBI" id="CHEBI:49883"/>
    </cofactor>
</comment>
<dbReference type="EC" id="3.1.-.-" evidence="20"/>
<evidence type="ECO:0000256" key="14">
    <source>
        <dbReference type="ARBA" id="ARBA00023014"/>
    </source>
</evidence>
<dbReference type="Gene3D" id="3.40.50.300">
    <property type="entry name" value="P-loop containing nucleotide triphosphate hydrolases"/>
    <property type="match status" value="2"/>
</dbReference>
<accession>A0AAV9VQ34</accession>
<comment type="catalytic activity">
    <reaction evidence="19 20">
        <text>ATP + H2O = ADP + phosphate + H(+)</text>
        <dbReference type="Rhea" id="RHEA:13065"/>
        <dbReference type="ChEBI" id="CHEBI:15377"/>
        <dbReference type="ChEBI" id="CHEBI:15378"/>
        <dbReference type="ChEBI" id="CHEBI:30616"/>
        <dbReference type="ChEBI" id="CHEBI:43474"/>
        <dbReference type="ChEBI" id="CHEBI:456216"/>
        <dbReference type="EC" id="3.6.4.12"/>
    </reaction>
</comment>
<keyword evidence="20" id="KW-0158">Chromosome</keyword>
<sequence length="1712" mass="188094">MASRRTSSFFDQDHSASANRPGGRHPFRRNNTNAAGANNSGVPKPLAGQPLKKTISDPVSLKTREKLGAFAHKNTTSTTATTATTSATSGAPISRSKTGPAGPNAKYPVTSIARTNPPPIIEAPEVEVIAPIDSSPPPPPLLPPTHKENKPRDNGGLSVKNAADNIDRTPAPKKKHAKFAVPAGDAKDVPCTPQHRFALNDLLTQTNMTPSITKATEEASPEVRVSWRSSPKRLHARKAMERVSVHKKRARSSSPSTTTPKPNKRAQEQLAFDISSPALKTPMANPFEDAWSKRLKDFPSAGVSAIKAEGFFDGSSPSAAPSIYDSPSAFKRSFSAPTKRLKLAADKAKEADIPEGKNIRKLGRRGGASVRNPANERVSSLLAKLQENTKAAALQKSETAPASIDSSLYRYADASASIEELITPPVDDKGPWERESSVVKSRRSMSVVSAAGQSRQATKEPSPVPVRAEEPKSDDYGLDDDDDDELFELVEGTCRPAESVKDDEDDVVEEKAEESKDGDSDDYGLNDLDDDDDWEADIAKAVAGNATPKASKKKPKSPILKKSPASASRKRAKSPLAILSDDDDYGSDFDPDEIVKDTKSRAIQRFVVLDVFEDDYISSNGQTRLEKSLRVEGEKTRTERRVLLRQAWTDCDVREGDVINVIGSFDATLTCIIDNSQNMLILHPDILLSATAVADSFDCIRLATLKERVKAISDASQWSVYGNILHEVFQVALSSNDFSTQFLEKEITRILSSHMGNLYAVRVTPSMATDHLRTQIPFLQDWAKVFVSAKPKPGAMAKGHRSVDVNMAVRKVLDVEEHIWSPKFGLKGNIDVTVEADLRDINGHSVLTVPLELKTGRNAKVAHRAQVMLYTLLMSDRYDIESLCGVLYYMEKAETIRVPNLSDEIRGLMIGRNHLARYIYSKLELPPMLQDKRLCGRCYAKTTCFVYHKTMENGDEETSGVGDVFTKEASHLNQTHSEFFSKWETLLSKEEKDMERFRKELWVMTSEEREAAGRCFGGLKMIPESAPTSNDNVSKINRYHYRFVKRTPPPSFSFLESQIGVGEAIVISDEDGHFALAKGFVIKVSAQWIMVAVDRRLHNSRVREPGFHETKNQTFSAIMEILEDGTTKPPPPPSSQEGLVSYRLDRDEFSNGMALIRNNLVELVKADGNPRLREVIVELAPPVYNLTSTAYPLPSASQDKINIDQKNAIEKVMSAQDYALVLGMPGTGKTTTIAHIIRALVHQGKSVLLTSYTHTAVDNILLKIKGDEIKVLRLGATSKIHPEVQKFAVLANAPKKSFEEIQDAYHSPQVVATTCLSINHVVFTERVFDYCIVDEASQITLPVCVGPIRMAKKFVLVGDHFQLPPLVRSVEAKAGGLDVSLFKVLSDAHPGSVVNLEHQYRMCEDIMALSNHLIYEGRLKCGTEKVAKSSLKIPNIGALEGFHRHSSDGEGMCDEVSCWIRDLLKEDVKAMFLNTDFVSAPEEKKGDRTYNPIEAELTRQLVEGFLHCGVDATEIGVVSVYRSQIKAIQHLLHGHPSVEMHTADKFQGRDKDCIIISLVRSNDKEIVGELLKDWRRINVAFTRAKTKLLIIGSKGTLGSNELLGRFVEMMDGRGWVYDLPAGAHLGHYIPVSAVTQSPVRGMRRGVAEEGENRRPVQVRQRSLLDMLGKKGGGVVKLGGGGGGGGGGPARGTVGRGLVASRGVLRDIVNNLK</sequence>
<comment type="similarity">
    <text evidence="2 20">Belongs to the DNA2/NAM7 helicase family.</text>
</comment>
<feature type="compositionally biased region" description="Acidic residues" evidence="21">
    <location>
        <begin position="476"/>
        <end position="488"/>
    </location>
</feature>
<evidence type="ECO:0000256" key="1">
    <source>
        <dbReference type="ARBA" id="ARBA00001966"/>
    </source>
</evidence>
<feature type="compositionally biased region" description="Acidic residues" evidence="21">
    <location>
        <begin position="519"/>
        <end position="536"/>
    </location>
</feature>
<comment type="subcellular location">
    <subcellularLocation>
        <location evidence="20">Nucleus</location>
    </subcellularLocation>
    <subcellularLocation>
        <location evidence="20">Chromosome</location>
    </subcellularLocation>
</comment>
<dbReference type="InterPro" id="IPR027417">
    <property type="entry name" value="P-loop_NTPase"/>
</dbReference>
<evidence type="ECO:0000256" key="15">
    <source>
        <dbReference type="ARBA" id="ARBA00023125"/>
    </source>
</evidence>
<evidence type="ECO:0000256" key="5">
    <source>
        <dbReference type="ARBA" id="ARBA00022722"/>
    </source>
</evidence>
<evidence type="ECO:0000259" key="25">
    <source>
        <dbReference type="Pfam" id="PF13087"/>
    </source>
</evidence>
<keyword evidence="11 20" id="KW-0347">Helicase</keyword>
<feature type="region of interest" description="Disordered" evidence="21">
    <location>
        <begin position="131"/>
        <end position="175"/>
    </location>
</feature>
<keyword evidence="18 20" id="KW-0511">Multifunctional enzyme</keyword>
<feature type="compositionally biased region" description="Low complexity" evidence="21">
    <location>
        <begin position="252"/>
        <end position="261"/>
    </location>
</feature>
<evidence type="ECO:0000256" key="8">
    <source>
        <dbReference type="ARBA" id="ARBA00022759"/>
    </source>
</evidence>
<keyword evidence="27" id="KW-1185">Reference proteome</keyword>
<dbReference type="GO" id="GO:0005524">
    <property type="term" value="F:ATP binding"/>
    <property type="evidence" value="ECO:0007669"/>
    <property type="project" value="UniProtKB-UniRule"/>
</dbReference>
<keyword evidence="6 20" id="KW-0479">Metal-binding</keyword>
<keyword evidence="4 20" id="KW-0235">DNA replication</keyword>
<protein>
    <recommendedName>
        <fullName evidence="20">DNA replication ATP-dependent helicase/nuclease</fullName>
        <ecNumber evidence="20">3.1.-.-</ecNumber>
        <ecNumber evidence="20">3.6.4.12</ecNumber>
    </recommendedName>
</protein>
<feature type="domain" description="DNA2/NAM7 helicase-like C-terminal" evidence="25">
    <location>
        <begin position="1377"/>
        <end position="1594"/>
    </location>
</feature>
<dbReference type="GO" id="GO:0033567">
    <property type="term" value="P:DNA replication, Okazaki fragment processing"/>
    <property type="evidence" value="ECO:0007669"/>
    <property type="project" value="UniProtKB-UniRule"/>
</dbReference>
<dbReference type="GO" id="GO:0046872">
    <property type="term" value="F:metal ion binding"/>
    <property type="evidence" value="ECO:0007669"/>
    <property type="project" value="UniProtKB-UniRule"/>
</dbReference>
<keyword evidence="12 20" id="KW-0067">ATP-binding</keyword>
<keyword evidence="14 20" id="KW-0411">Iron-sulfur</keyword>
<dbReference type="EMBL" id="JAVHJL010000013">
    <property type="protein sequence ID" value="KAK6495309.1"/>
    <property type="molecule type" value="Genomic_DNA"/>
</dbReference>
<dbReference type="CDD" id="cd18808">
    <property type="entry name" value="SF1_C_Upf1"/>
    <property type="match status" value="1"/>
</dbReference>
<keyword evidence="10 20" id="KW-0378">Hydrolase</keyword>
<feature type="region of interest" description="Disordered" evidence="21">
    <location>
        <begin position="1"/>
        <end position="113"/>
    </location>
</feature>
<keyword evidence="17 20" id="KW-0539">Nucleus</keyword>
<organism evidence="26 27">
    <name type="scientific">Arthrobotrys musiformis</name>
    <dbReference type="NCBI Taxonomy" id="47236"/>
    <lineage>
        <taxon>Eukaryota</taxon>
        <taxon>Fungi</taxon>
        <taxon>Dikarya</taxon>
        <taxon>Ascomycota</taxon>
        <taxon>Pezizomycotina</taxon>
        <taxon>Orbiliomycetes</taxon>
        <taxon>Orbiliales</taxon>
        <taxon>Orbiliaceae</taxon>
        <taxon>Arthrobotrys</taxon>
    </lineage>
</organism>
<keyword evidence="8" id="KW-0255">Endonuclease</keyword>
<dbReference type="GO" id="GO:0005634">
    <property type="term" value="C:nucleus"/>
    <property type="evidence" value="ECO:0007669"/>
    <property type="project" value="UniProtKB-SubCell"/>
</dbReference>
<evidence type="ECO:0000256" key="3">
    <source>
        <dbReference type="ARBA" id="ARBA00022485"/>
    </source>
</evidence>
<comment type="caution">
    <text evidence="26">The sequence shown here is derived from an EMBL/GenBank/DDBJ whole genome shotgun (WGS) entry which is preliminary data.</text>
</comment>
<name>A0AAV9VQ34_9PEZI</name>
<feature type="compositionally biased region" description="Low complexity" evidence="21">
    <location>
        <begin position="557"/>
        <end position="567"/>
    </location>
</feature>
<evidence type="ECO:0000256" key="2">
    <source>
        <dbReference type="ARBA" id="ARBA00007913"/>
    </source>
</evidence>
<dbReference type="InterPro" id="IPR014808">
    <property type="entry name" value="DNA_replication_fac_Dna2_N"/>
</dbReference>
<feature type="domain" description="DNA2/NAM7 helicase helicase" evidence="24">
    <location>
        <begin position="1302"/>
        <end position="1369"/>
    </location>
</feature>
<evidence type="ECO:0000256" key="10">
    <source>
        <dbReference type="ARBA" id="ARBA00022801"/>
    </source>
</evidence>
<dbReference type="InterPro" id="IPR026851">
    <property type="entry name" value="Dna2/JHS1_DEXXQ-box"/>
</dbReference>
<evidence type="ECO:0000256" key="20">
    <source>
        <dbReference type="RuleBase" id="RU367041"/>
    </source>
</evidence>
<dbReference type="FunFam" id="3.40.50.300:FF:000789">
    <property type="entry name" value="DNA replication ATP-dependent helicase/nuclease DNA2"/>
    <property type="match status" value="1"/>
</dbReference>
<evidence type="ECO:0000256" key="6">
    <source>
        <dbReference type="ARBA" id="ARBA00022723"/>
    </source>
</evidence>
<feature type="region of interest" description="Disordered" evidence="21">
    <location>
        <begin position="214"/>
        <end position="266"/>
    </location>
</feature>
<dbReference type="Pfam" id="PF01930">
    <property type="entry name" value="Cas_Cas4"/>
    <property type="match status" value="1"/>
</dbReference>
<comment type="function">
    <text evidence="20">Key enzyme involved in DNA replication and DNA repair. Involved in Okazaki fragments processing by cleaving long flaps that escape FEN1: flaps that are longer than 27 nucleotides are coated by replication protein A complex (RPA), leading to recruit DNA2 which cleaves the flap until it is too short to bind RPA and becomes a substrate for FEN1. Also involved in 5'-end resection of DNA during double-strand break (DSB) repair by mediating the cleavage of 5'-ssDNA.</text>
</comment>
<evidence type="ECO:0000256" key="21">
    <source>
        <dbReference type="SAM" id="MobiDB-lite"/>
    </source>
</evidence>
<keyword evidence="16 20" id="KW-0234">DNA repair</keyword>
<feature type="compositionally biased region" description="Low complexity" evidence="21">
    <location>
        <begin position="30"/>
        <end position="39"/>
    </location>
</feature>
<evidence type="ECO:0000256" key="11">
    <source>
        <dbReference type="ARBA" id="ARBA00022806"/>
    </source>
</evidence>
<evidence type="ECO:0000256" key="4">
    <source>
        <dbReference type="ARBA" id="ARBA00022705"/>
    </source>
</evidence>
<keyword evidence="7 20" id="KW-0547">Nucleotide-binding</keyword>
<gene>
    <name evidence="26" type="primary">DNA2</name>
    <name evidence="26" type="ORF">TWF481_003334</name>
</gene>